<evidence type="ECO:0000256" key="25">
    <source>
        <dbReference type="SAM" id="SignalP"/>
    </source>
</evidence>
<evidence type="ECO:0000256" key="5">
    <source>
        <dbReference type="ARBA" id="ARBA00022670"/>
    </source>
</evidence>
<dbReference type="InterPro" id="IPR036365">
    <property type="entry name" value="PGBD-like_sf"/>
</dbReference>
<dbReference type="GO" id="GO:0030574">
    <property type="term" value="P:collagen catabolic process"/>
    <property type="evidence" value="ECO:0007669"/>
    <property type="project" value="UniProtKB-KW"/>
</dbReference>
<dbReference type="InterPro" id="IPR021158">
    <property type="entry name" value="Pept_M10A_Zn_BS"/>
</dbReference>
<keyword evidence="14" id="KW-0865">Zymogen</keyword>
<feature type="binding site" evidence="20">
    <location>
        <position position="335"/>
    </location>
    <ligand>
        <name>Ca(2+)</name>
        <dbReference type="ChEBI" id="CHEBI:29108"/>
        <label>5</label>
    </ligand>
</feature>
<proteinExistence type="inferred from homology"/>
<dbReference type="GO" id="GO:0031012">
    <property type="term" value="C:extracellular matrix"/>
    <property type="evidence" value="ECO:0007669"/>
    <property type="project" value="InterPro"/>
</dbReference>
<comment type="similarity">
    <text evidence="2">Belongs to the peptidase M10A family.</text>
</comment>
<feature type="binding site" evidence="20">
    <location>
        <position position="203"/>
    </location>
    <ligand>
        <name>Ca(2+)</name>
        <dbReference type="ChEBI" id="CHEBI:29108"/>
        <label>3</label>
    </ligand>
</feature>
<feature type="modified residue" description="Phosphotyrosine; by PKDCC" evidence="22">
    <location>
        <position position="364"/>
    </location>
</feature>
<feature type="repeat" description="Hemopexin" evidence="24">
    <location>
        <begin position="279"/>
        <end position="328"/>
    </location>
</feature>
<evidence type="ECO:0000256" key="9">
    <source>
        <dbReference type="ARBA" id="ARBA00022801"/>
    </source>
</evidence>
<dbReference type="SUPFAM" id="SSF55486">
    <property type="entry name" value="Metalloproteases ('zincins'), catalytic domain"/>
    <property type="match status" value="1"/>
</dbReference>
<dbReference type="PROSITE" id="PS00024">
    <property type="entry name" value="HEMOPEXIN"/>
    <property type="match status" value="1"/>
</dbReference>
<evidence type="ECO:0000256" key="17">
    <source>
        <dbReference type="ARBA" id="ARBA00038924"/>
    </source>
</evidence>
<feature type="chain" id="PRO_5029810350" description="interstitial collagenase" evidence="25">
    <location>
        <begin position="20"/>
        <end position="468"/>
    </location>
</feature>
<dbReference type="InterPro" id="IPR018487">
    <property type="entry name" value="Hemopexin-like_repeat"/>
</dbReference>
<keyword evidence="3" id="KW-0964">Secreted</keyword>
<evidence type="ECO:0000256" key="13">
    <source>
        <dbReference type="ARBA" id="ARBA00023105"/>
    </source>
</evidence>
<dbReference type="SMART" id="SM00120">
    <property type="entry name" value="HX"/>
    <property type="match status" value="4"/>
</dbReference>
<dbReference type="Pfam" id="PF00413">
    <property type="entry name" value="Peptidase_M10"/>
    <property type="match status" value="1"/>
</dbReference>
<sequence>MRMKTLSLLLLLCVAISSGYPVVPEAEDEEKTLKLVESYLQNFYDLQMDHQPHIRSRSENHLAAKLKEMQAFFGLEVTGKPDPETLEMMKKPRCGIPDVQNYVFTTGNPKWKRKNLTYRITNYTPKMRKTDVDEAVQKALSVWSNVTPLTFQKSEDKEADIVISFAYRDHHDNSPFDGPNGQLAHAFQPGEGIGGDVHLDEEEAWTKDGRGYNLFIVLAHELGHSLGLSHSNDPGALMYPTYSYTPPNEFLLPQDDIDGIQAIYGQSTTAVQPTGPVTPQACDPNLTFDAITTLRGEIIFFKGRYMLRKHPERAETELNFISLFWPQLPSGIQAAYENVERDEVLLFKEDKYWVVRGYDIAPGYPKQIYRLGFPKTIKRVNAAYSDESTGKTYFFIADRYWRYDENKKSMDHGYPRKIVSDFGKIGRVDAAFQKDGYVYFFHGTTQFQFDPRAKRIVRKQKSISWFNC</sequence>
<dbReference type="OrthoDB" id="406838at2759"/>
<dbReference type="Proteomes" id="UP000518911">
    <property type="component" value="Unassembled WGS sequence"/>
</dbReference>
<feature type="binding site" evidence="20">
    <location>
        <position position="198"/>
    </location>
    <ligand>
        <name>Zn(2+)</name>
        <dbReference type="ChEBI" id="CHEBI:29105"/>
        <label>1</label>
    </ligand>
</feature>
<feature type="repeat" description="Hemopexin" evidence="24">
    <location>
        <begin position="377"/>
        <end position="425"/>
    </location>
</feature>
<comment type="subcellular location">
    <subcellularLocation>
        <location evidence="1">Secreted</location>
        <location evidence="1">Extracellular space</location>
        <location evidence="1">Extracellular matrix</location>
    </subcellularLocation>
</comment>
<dbReference type="CDD" id="cd04278">
    <property type="entry name" value="ZnMc_MMP"/>
    <property type="match status" value="1"/>
</dbReference>
<feature type="binding site" description="in inhibited form" evidence="20">
    <location>
        <position position="94"/>
    </location>
    <ligand>
        <name>Zn(2+)</name>
        <dbReference type="ChEBI" id="CHEBI:29105"/>
        <label>2</label>
        <note>catalytic</note>
    </ligand>
</feature>
<dbReference type="AlphaFoldDB" id="A0A7L3X6M9"/>
<keyword evidence="12" id="KW-0482">Metalloprotease</keyword>
<dbReference type="InterPro" id="IPR033739">
    <property type="entry name" value="M10A_MMP"/>
</dbReference>
<dbReference type="Gene3D" id="2.110.10.10">
    <property type="entry name" value="Hemopexin-like domain"/>
    <property type="match status" value="1"/>
</dbReference>
<feature type="binding site" evidence="19">
    <location>
        <position position="220"/>
    </location>
    <ligand>
        <name>Zn(2+)</name>
        <dbReference type="ChEBI" id="CHEBI:29105"/>
        <label>2</label>
        <note>catalytic</note>
    </ligand>
</feature>
<evidence type="ECO:0000256" key="16">
    <source>
        <dbReference type="ARBA" id="ARBA00036005"/>
    </source>
</evidence>
<evidence type="ECO:0000256" key="18">
    <source>
        <dbReference type="PIRSR" id="PIRSR001191-1"/>
    </source>
</evidence>
<evidence type="ECO:0000256" key="10">
    <source>
        <dbReference type="ARBA" id="ARBA00022833"/>
    </source>
</evidence>
<feature type="binding site" evidence="20">
    <location>
        <position position="177"/>
    </location>
    <ligand>
        <name>Ca(2+)</name>
        <dbReference type="ChEBI" id="CHEBI:29108"/>
        <label>3</label>
    </ligand>
</feature>
<dbReference type="InterPro" id="IPR021190">
    <property type="entry name" value="Pept_M10A"/>
</dbReference>
<accession>A0A7L3X6M9</accession>
<feature type="binding site" evidence="20">
    <location>
        <position position="429"/>
    </location>
    <ligand>
        <name>Ca(2+)</name>
        <dbReference type="ChEBI" id="CHEBI:29108"/>
        <label>4</label>
    </ligand>
</feature>
<dbReference type="InterPro" id="IPR006026">
    <property type="entry name" value="Peptidase_Metallo"/>
</dbReference>
<dbReference type="GO" id="GO:0008270">
    <property type="term" value="F:zinc ion binding"/>
    <property type="evidence" value="ECO:0007669"/>
    <property type="project" value="InterPro"/>
</dbReference>
<evidence type="ECO:0000256" key="20">
    <source>
        <dbReference type="PIRSR" id="PIRSR621190-2"/>
    </source>
</evidence>
<feature type="disulfide bond" evidence="21">
    <location>
        <begin position="282"/>
        <end position="468"/>
    </location>
</feature>
<evidence type="ECO:0000256" key="15">
    <source>
        <dbReference type="ARBA" id="ARBA00023157"/>
    </source>
</evidence>
<evidence type="ECO:0000256" key="14">
    <source>
        <dbReference type="ARBA" id="ARBA00023145"/>
    </source>
</evidence>
<feature type="binding site" evidence="20">
    <location>
        <position position="185"/>
    </location>
    <ligand>
        <name>Zn(2+)</name>
        <dbReference type="ChEBI" id="CHEBI:29105"/>
        <label>1</label>
    </ligand>
</feature>
<name>A0A7L3X6M9_9GRUI</name>
<evidence type="ECO:0000256" key="1">
    <source>
        <dbReference type="ARBA" id="ARBA00004498"/>
    </source>
</evidence>
<feature type="binding site" evidence="20">
    <location>
        <position position="196"/>
    </location>
    <ligand>
        <name>Ca(2+)</name>
        <dbReference type="ChEBI" id="CHEBI:29108"/>
        <label>2</label>
    </ligand>
</feature>
<dbReference type="InterPro" id="IPR018486">
    <property type="entry name" value="Hemopexin_CS"/>
</dbReference>
<dbReference type="CDD" id="cd00094">
    <property type="entry name" value="HX"/>
    <property type="match status" value="1"/>
</dbReference>
<comment type="catalytic activity">
    <reaction evidence="16">
        <text>Cleavage of the triple helix of collagen at about three-quarters of the length of the molecule from the N-terminus, at 775-Gly-|-Ile-776 in the alpha1(I) chain. Cleaves synthetic substrates and alpha-macroglobulins at bonds where P1' is a hydrophobic residue.</text>
        <dbReference type="EC" id="3.4.24.7"/>
    </reaction>
</comment>
<dbReference type="InterPro" id="IPR001818">
    <property type="entry name" value="Pept_M10_metallopeptidase"/>
</dbReference>
<dbReference type="InterPro" id="IPR000585">
    <property type="entry name" value="Hemopexin-like_dom"/>
</dbReference>
<comment type="cofactor">
    <cofactor evidence="20">
        <name>Zn(2+)</name>
        <dbReference type="ChEBI" id="CHEBI:29105"/>
    </cofactor>
    <text evidence="20">Binds 2 Zn(2+) ions per subunit.</text>
</comment>
<dbReference type="PRINTS" id="PR00138">
    <property type="entry name" value="MATRIXIN"/>
</dbReference>
<evidence type="ECO:0000256" key="3">
    <source>
        <dbReference type="ARBA" id="ARBA00022525"/>
    </source>
</evidence>
<dbReference type="PROSITE" id="PS51642">
    <property type="entry name" value="HEMOPEXIN_2"/>
    <property type="match status" value="3"/>
</dbReference>
<evidence type="ECO:0000256" key="4">
    <source>
        <dbReference type="ARBA" id="ARBA00022530"/>
    </source>
</evidence>
<keyword evidence="8" id="KW-0677">Repeat</keyword>
<feature type="binding site" evidence="20">
    <location>
        <position position="203"/>
    </location>
    <ligand>
        <name>Ca(2+)</name>
        <dbReference type="ChEBI" id="CHEBI:29108"/>
        <label>1</label>
    </ligand>
</feature>
<evidence type="ECO:0000256" key="8">
    <source>
        <dbReference type="ARBA" id="ARBA00022737"/>
    </source>
</evidence>
<dbReference type="GO" id="GO:0004222">
    <property type="term" value="F:metalloendopeptidase activity"/>
    <property type="evidence" value="ECO:0007669"/>
    <property type="project" value="UniProtKB-EC"/>
</dbReference>
<comment type="caution">
    <text evidence="27">The sequence shown here is derived from an EMBL/GenBank/DDBJ whole genome shotgun (WGS) entry which is preliminary data.</text>
</comment>
<evidence type="ECO:0000256" key="21">
    <source>
        <dbReference type="PIRSR" id="PIRSR621190-3"/>
    </source>
</evidence>
<keyword evidence="7 25" id="KW-0732">Signal</keyword>
<dbReference type="GO" id="GO:0030198">
    <property type="term" value="P:extracellular matrix organization"/>
    <property type="evidence" value="ECO:0007669"/>
    <property type="project" value="TreeGrafter"/>
</dbReference>
<dbReference type="InterPro" id="IPR024079">
    <property type="entry name" value="MetalloPept_cat_dom_sf"/>
</dbReference>
<evidence type="ECO:0000256" key="24">
    <source>
        <dbReference type="PROSITE-ProRule" id="PRU01011"/>
    </source>
</evidence>
<keyword evidence="9" id="KW-0378">Hydrolase</keyword>
<evidence type="ECO:0000256" key="11">
    <source>
        <dbReference type="ARBA" id="ARBA00022837"/>
    </source>
</evidence>
<dbReference type="GO" id="GO:0006508">
    <property type="term" value="P:proteolysis"/>
    <property type="evidence" value="ECO:0007669"/>
    <property type="project" value="UniProtKB-KW"/>
</dbReference>
<organism evidence="27 28">
    <name type="scientific">Atlantisia rogersi</name>
    <name type="common">Inaccessible Island rail</name>
    <dbReference type="NCBI Taxonomy" id="2478892"/>
    <lineage>
        <taxon>Eukaryota</taxon>
        <taxon>Metazoa</taxon>
        <taxon>Chordata</taxon>
        <taxon>Craniata</taxon>
        <taxon>Vertebrata</taxon>
        <taxon>Euteleostomi</taxon>
        <taxon>Archelosauria</taxon>
        <taxon>Archosauria</taxon>
        <taxon>Dinosauria</taxon>
        <taxon>Saurischia</taxon>
        <taxon>Theropoda</taxon>
        <taxon>Coelurosauria</taxon>
        <taxon>Aves</taxon>
        <taxon>Neognathae</taxon>
        <taxon>Neoaves</taxon>
        <taxon>Gruiformes</taxon>
        <taxon>Rallidae</taxon>
        <taxon>Atlantisia</taxon>
    </lineage>
</organism>
<feature type="binding site" evidence="19">
    <location>
        <position position="230"/>
    </location>
    <ligand>
        <name>Zn(2+)</name>
        <dbReference type="ChEBI" id="CHEBI:29105"/>
        <label>2</label>
        <note>catalytic</note>
    </ligand>
</feature>
<feature type="binding site" evidence="20">
    <location>
        <position position="383"/>
    </location>
    <ligand>
        <name>Ca(2+)</name>
        <dbReference type="ChEBI" id="CHEBI:29108"/>
        <label>5</label>
    </ligand>
</feature>
<protein>
    <recommendedName>
        <fullName evidence="17">interstitial collagenase</fullName>
        <ecNumber evidence="17">3.4.24.7</ecNumber>
    </recommendedName>
</protein>
<feature type="binding site" evidence="20">
    <location>
        <position position="178"/>
    </location>
    <ligand>
        <name>Ca(2+)</name>
        <dbReference type="ChEBI" id="CHEBI:29108"/>
        <label>3</label>
    </ligand>
</feature>
<feature type="binding site" evidence="20">
    <location>
        <position position="291"/>
    </location>
    <ligand>
        <name>Ca(2+)</name>
        <dbReference type="ChEBI" id="CHEBI:29108"/>
        <label>5</label>
    </ligand>
</feature>
<evidence type="ECO:0000256" key="23">
    <source>
        <dbReference type="PIRSR" id="PIRSR621190-5"/>
    </source>
</evidence>
<feature type="binding site" evidence="20">
    <location>
        <position position="238"/>
    </location>
    <ligand>
        <name>Zn(2+)</name>
        <dbReference type="ChEBI" id="CHEBI:29105"/>
        <label>2</label>
        <note>catalytic</note>
    </ligand>
</feature>
<evidence type="ECO:0000256" key="6">
    <source>
        <dbReference type="ARBA" id="ARBA00022723"/>
    </source>
</evidence>
<dbReference type="EMBL" id="VZUJ01151266">
    <property type="protein sequence ID" value="NXV83601.1"/>
    <property type="molecule type" value="Genomic_DNA"/>
</dbReference>
<dbReference type="SUPFAM" id="SSF50923">
    <property type="entry name" value="Hemopexin-like domain"/>
    <property type="match status" value="1"/>
</dbReference>
<evidence type="ECO:0000313" key="27">
    <source>
        <dbReference type="EMBL" id="NXV83601.1"/>
    </source>
</evidence>
<feature type="signal peptide" evidence="25">
    <location>
        <begin position="1"/>
        <end position="19"/>
    </location>
</feature>
<feature type="binding site" evidence="20">
    <location>
        <position position="200"/>
    </location>
    <ligand>
        <name>Ca(2+)</name>
        <dbReference type="ChEBI" id="CHEBI:29108"/>
        <label>3</label>
    </ligand>
</feature>
<dbReference type="EC" id="3.4.24.7" evidence="17"/>
<feature type="binding site" evidence="20">
    <location>
        <position position="160"/>
    </location>
    <ligand>
        <name>Ca(2+)</name>
        <dbReference type="ChEBI" id="CHEBI:29108"/>
        <label>2</label>
    </ligand>
</feature>
<dbReference type="InterPro" id="IPR002477">
    <property type="entry name" value="Peptidoglycan-bd-like"/>
</dbReference>
<feature type="domain" description="Peptidase metallopeptidase" evidence="26">
    <location>
        <begin position="107"/>
        <end position="266"/>
    </location>
</feature>
<feature type="binding site" evidence="20">
    <location>
        <position position="170"/>
    </location>
    <ligand>
        <name>Zn(2+)</name>
        <dbReference type="ChEBI" id="CHEBI:29105"/>
        <label>1</label>
    </ligand>
</feature>
<feature type="non-terminal residue" evidence="27">
    <location>
        <position position="468"/>
    </location>
</feature>
<dbReference type="PIRSF" id="PIRSF001191">
    <property type="entry name" value="Peptidase_M10A_matrix"/>
    <property type="match status" value="1"/>
</dbReference>
<evidence type="ECO:0000259" key="26">
    <source>
        <dbReference type="SMART" id="SM00235"/>
    </source>
</evidence>
<dbReference type="Pfam" id="PF00045">
    <property type="entry name" value="Hemopexin"/>
    <property type="match status" value="4"/>
</dbReference>
<feature type="binding site" evidence="19">
    <location>
        <position position="224"/>
    </location>
    <ligand>
        <name>Zn(2+)</name>
        <dbReference type="ChEBI" id="CHEBI:29105"/>
        <label>2</label>
        <note>catalytic</note>
    </ligand>
</feature>
<feature type="active site" evidence="18">
    <location>
        <position position="221"/>
    </location>
</feature>
<feature type="short sequence motif" description="Cysteine switch" evidence="23">
    <location>
        <begin position="92"/>
        <end position="99"/>
    </location>
</feature>
<dbReference type="Gene3D" id="3.40.390.10">
    <property type="entry name" value="Collagenase (Catalytic Domain)"/>
    <property type="match status" value="1"/>
</dbReference>
<feature type="repeat" description="Hemopexin" evidence="24">
    <location>
        <begin position="329"/>
        <end position="375"/>
    </location>
</feature>
<keyword evidence="6 19" id="KW-0479">Metal-binding</keyword>
<keyword evidence="5" id="KW-0645">Protease</keyword>
<dbReference type="PANTHER" id="PTHR10201:SF151">
    <property type="entry name" value="INTERSTITIAL COLLAGENASE"/>
    <property type="match status" value="1"/>
</dbReference>
<evidence type="ECO:0000256" key="19">
    <source>
        <dbReference type="PIRSR" id="PIRSR001191-2"/>
    </source>
</evidence>
<keyword evidence="28" id="KW-1185">Reference proteome</keyword>
<feature type="binding site" evidence="20">
    <location>
        <position position="172"/>
    </location>
    <ligand>
        <name>Zn(2+)</name>
        <dbReference type="ChEBI" id="CHEBI:29105"/>
        <label>1</label>
    </ligand>
</feature>
<evidence type="ECO:0000256" key="12">
    <source>
        <dbReference type="ARBA" id="ARBA00023049"/>
    </source>
</evidence>
<dbReference type="Pfam" id="PF01471">
    <property type="entry name" value="PG_binding_1"/>
    <property type="match status" value="1"/>
</dbReference>
<dbReference type="SMART" id="SM00235">
    <property type="entry name" value="ZnMc"/>
    <property type="match status" value="1"/>
</dbReference>
<keyword evidence="13" id="KW-0177">Collagen degradation</keyword>
<dbReference type="PANTHER" id="PTHR10201">
    <property type="entry name" value="MATRIX METALLOPROTEINASE"/>
    <property type="match status" value="1"/>
</dbReference>
<dbReference type="FunFam" id="2.110.10.10:FF:000002">
    <property type="entry name" value="Matrix metallopeptidase 3"/>
    <property type="match status" value="1"/>
</dbReference>
<feature type="binding site" evidence="20">
    <location>
        <position position="289"/>
    </location>
    <ligand>
        <name>Ca(2+)</name>
        <dbReference type="ChEBI" id="CHEBI:29108"/>
        <label>4</label>
    </ligand>
</feature>
<keyword evidence="15 21" id="KW-1015">Disulfide bond</keyword>
<evidence type="ECO:0000256" key="22">
    <source>
        <dbReference type="PIRSR" id="PIRSR621190-4"/>
    </source>
</evidence>
<feature type="binding site" evidence="20">
    <location>
        <position position="194"/>
    </location>
    <ligand>
        <name>Ca(2+)</name>
        <dbReference type="ChEBI" id="CHEBI:29108"/>
        <label>2</label>
    </ligand>
</feature>
<dbReference type="FunFam" id="3.40.390.10:FF:000007">
    <property type="entry name" value="Collagenase 3"/>
    <property type="match status" value="1"/>
</dbReference>
<evidence type="ECO:0000313" key="28">
    <source>
        <dbReference type="Proteomes" id="UP000518911"/>
    </source>
</evidence>
<dbReference type="SUPFAM" id="SSF47090">
    <property type="entry name" value="PGBD-like"/>
    <property type="match status" value="1"/>
</dbReference>
<gene>
    <name evidence="27" type="primary">Mmp1</name>
    <name evidence="27" type="ORF">ATLROG_R00027</name>
</gene>
<keyword evidence="10 19" id="KW-0862">Zinc</keyword>
<dbReference type="InterPro" id="IPR036375">
    <property type="entry name" value="Hemopexin-like_dom_sf"/>
</dbReference>
<reference evidence="27 28" key="1">
    <citation type="submission" date="2019-09" db="EMBL/GenBank/DDBJ databases">
        <title>Bird 10,000 Genomes (B10K) Project - Family phase.</title>
        <authorList>
            <person name="Zhang G."/>
        </authorList>
    </citation>
    <scope>NUCLEOTIDE SEQUENCE [LARGE SCALE GENOMIC DNA]</scope>
    <source>
        <strain evidence="27">OUT-0055</strain>
        <tissue evidence="27">Blood</tissue>
    </source>
</reference>
<keyword evidence="4" id="KW-0272">Extracellular matrix</keyword>
<dbReference type="PROSITE" id="PS00546">
    <property type="entry name" value="CYSTEINE_SWITCH"/>
    <property type="match status" value="1"/>
</dbReference>
<evidence type="ECO:0000256" key="2">
    <source>
        <dbReference type="ARBA" id="ARBA00010370"/>
    </source>
</evidence>
<keyword evidence="11 20" id="KW-0106">Calcium</keyword>
<evidence type="ECO:0000256" key="7">
    <source>
        <dbReference type="ARBA" id="ARBA00022729"/>
    </source>
</evidence>
<feature type="non-terminal residue" evidence="27">
    <location>
        <position position="1"/>
    </location>
</feature>
<comment type="cofactor">
    <cofactor evidence="20">
        <name>Ca(2+)</name>
        <dbReference type="ChEBI" id="CHEBI:29108"/>
    </cofactor>
    <text evidence="20">Can bind about 5 Ca(2+) ions per subunit.</text>
</comment>